<dbReference type="Proteomes" id="UP000694941">
    <property type="component" value="Unplaced"/>
</dbReference>
<reference evidence="4" key="1">
    <citation type="submission" date="2025-08" db="UniProtKB">
        <authorList>
            <consortium name="RefSeq"/>
        </authorList>
    </citation>
    <scope>IDENTIFICATION</scope>
    <source>
        <tissue evidence="4">Muscle</tissue>
    </source>
</reference>
<feature type="region of interest" description="Disordered" evidence="2">
    <location>
        <begin position="267"/>
        <end position="298"/>
    </location>
</feature>
<dbReference type="InterPro" id="IPR011990">
    <property type="entry name" value="TPR-like_helical_dom_sf"/>
</dbReference>
<name>A0ABM1RVV3_LIMPO</name>
<accession>A0ABM1RVV3</accession>
<evidence type="ECO:0000313" key="4">
    <source>
        <dbReference type="RefSeq" id="XP_022235508.1"/>
    </source>
</evidence>
<dbReference type="InterPro" id="IPR051696">
    <property type="entry name" value="DENN_Domain_GEFs"/>
</dbReference>
<keyword evidence="3" id="KW-1185">Reference proteome</keyword>
<dbReference type="InterPro" id="IPR002885">
    <property type="entry name" value="PPR_rpt"/>
</dbReference>
<feature type="region of interest" description="Disordered" evidence="2">
    <location>
        <begin position="394"/>
        <end position="464"/>
    </location>
</feature>
<protein>
    <submittedName>
        <fullName evidence="4">C-myc promoter-binding protein-like</fullName>
    </submittedName>
</protein>
<evidence type="ECO:0000256" key="2">
    <source>
        <dbReference type="SAM" id="MobiDB-lite"/>
    </source>
</evidence>
<evidence type="ECO:0000313" key="3">
    <source>
        <dbReference type="Proteomes" id="UP000694941"/>
    </source>
</evidence>
<feature type="region of interest" description="Disordered" evidence="2">
    <location>
        <begin position="345"/>
        <end position="378"/>
    </location>
</feature>
<dbReference type="PANTHER" id="PTHR12296:SF30">
    <property type="entry name" value="DENN DOMAIN-CONTAINING PROTEIN CRAG"/>
    <property type="match status" value="1"/>
</dbReference>
<gene>
    <name evidence="4" type="primary">LOC106475749</name>
</gene>
<proteinExistence type="predicted"/>
<dbReference type="GeneID" id="106475749"/>
<dbReference type="PANTHER" id="PTHR12296">
    <property type="entry name" value="DENN DOMAIN-CONTAINING PROTEIN 4"/>
    <property type="match status" value="1"/>
</dbReference>
<feature type="compositionally biased region" description="Polar residues" evidence="2">
    <location>
        <begin position="439"/>
        <end position="455"/>
    </location>
</feature>
<feature type="region of interest" description="Disordered" evidence="2">
    <location>
        <begin position="496"/>
        <end position="555"/>
    </location>
</feature>
<feature type="compositionally biased region" description="Polar residues" evidence="2">
    <location>
        <begin position="510"/>
        <end position="531"/>
    </location>
</feature>
<sequence>MKAKSLRTAYDVLLRMQSIKLQPADEVCYRVLMLLCGLYGQPILAVRVLFEMKRNGVQPNAITYGYYNKAVLESKWPAAETNATLMWNKLRNVILGVTQFRHGSKKKAQRSLSLGSDIEYDQVSRMSTDEEGSEDKTHQIELTSDLGQVDKYSSGGQSDGGYSSMNAEEAQKVALMQTPVQPSGVEGTKTISSDLFKPDLPSVQVGCPGSVRALKFDDLDFSAADAFRNRVGSIVRSSASSLSSLSGMPDISVDSYAGVLITSHPLLVDSPTNDEQGNEHGRKRHRSAGNHGRRTSRTYRLRHYSGPLAQPLNEVDSPQMFLRSRSFGNDTQIIRKIRNEPVALKDPKGVDHKEPPLLTVTENSASTSPTLGENKEPARVLKLSCCEEESDTELATECSEETITSTILPRPRSPNIPIKRRGKTPQNDQSISPDFHSSLPENGSYHSSSCGSNDSELQETQEQDFITSTFSPLKETWFNWEYFTTNSLPRVASSLSSTLGLSSGDGGKVTRSSTFHGPTHRSSNSSLTSKLTADDSVEAASGRTTPSYSVTLPATPESKRSLKIVGTRTPGRPFSVSMSSFRLPKLTSKHAEMFDSLMSAANSVATKFTELKQSWSTSNTPTKGKS</sequence>
<dbReference type="Gene3D" id="1.25.40.10">
    <property type="entry name" value="Tetratricopeptide repeat domain"/>
    <property type="match status" value="1"/>
</dbReference>
<feature type="compositionally biased region" description="Polar residues" evidence="2">
    <location>
        <begin position="360"/>
        <end position="371"/>
    </location>
</feature>
<dbReference type="RefSeq" id="XP_022235508.1">
    <property type="nucleotide sequence ID" value="XM_022379800.1"/>
</dbReference>
<feature type="compositionally biased region" description="Polar residues" evidence="2">
    <location>
        <begin position="542"/>
        <end position="552"/>
    </location>
</feature>
<organism evidence="3 4">
    <name type="scientific">Limulus polyphemus</name>
    <name type="common">Atlantic horseshoe crab</name>
    <dbReference type="NCBI Taxonomy" id="6850"/>
    <lineage>
        <taxon>Eukaryota</taxon>
        <taxon>Metazoa</taxon>
        <taxon>Ecdysozoa</taxon>
        <taxon>Arthropoda</taxon>
        <taxon>Chelicerata</taxon>
        <taxon>Merostomata</taxon>
        <taxon>Xiphosura</taxon>
        <taxon>Limulidae</taxon>
        <taxon>Limulus</taxon>
    </lineage>
</organism>
<feature type="compositionally biased region" description="Basic and acidic residues" evidence="2">
    <location>
        <begin position="345"/>
        <end position="355"/>
    </location>
</feature>
<evidence type="ECO:0000256" key="1">
    <source>
        <dbReference type="PROSITE-ProRule" id="PRU00708"/>
    </source>
</evidence>
<dbReference type="PROSITE" id="PS51375">
    <property type="entry name" value="PPR"/>
    <property type="match status" value="1"/>
</dbReference>
<feature type="compositionally biased region" description="Basic residues" evidence="2">
    <location>
        <begin position="281"/>
        <end position="298"/>
    </location>
</feature>
<feature type="repeat" description="PPR" evidence="1">
    <location>
        <begin position="25"/>
        <end position="59"/>
    </location>
</feature>